<proteinExistence type="predicted"/>
<feature type="region of interest" description="Disordered" evidence="6">
    <location>
        <begin position="1"/>
        <end position="28"/>
    </location>
</feature>
<feature type="transmembrane region" description="Helical" evidence="7">
    <location>
        <begin position="43"/>
        <end position="66"/>
    </location>
</feature>
<dbReference type="EMBL" id="JWZT01004076">
    <property type="protein sequence ID" value="KII64899.1"/>
    <property type="molecule type" value="Genomic_DNA"/>
</dbReference>
<dbReference type="PRINTS" id="PR00171">
    <property type="entry name" value="SUGRTRNSPORT"/>
</dbReference>
<dbReference type="GO" id="GO:0015149">
    <property type="term" value="F:hexose transmembrane transporter activity"/>
    <property type="evidence" value="ECO:0007669"/>
    <property type="project" value="TreeGrafter"/>
</dbReference>
<feature type="domain" description="Major facilitator superfamily (MFS) profile" evidence="8">
    <location>
        <begin position="50"/>
        <end position="492"/>
    </location>
</feature>
<keyword evidence="2" id="KW-0813">Transport</keyword>
<evidence type="ECO:0000256" key="2">
    <source>
        <dbReference type="ARBA" id="ARBA00022448"/>
    </source>
</evidence>
<evidence type="ECO:0000256" key="1">
    <source>
        <dbReference type="ARBA" id="ARBA00004141"/>
    </source>
</evidence>
<dbReference type="Pfam" id="PF00083">
    <property type="entry name" value="Sugar_tr"/>
    <property type="match status" value="1"/>
</dbReference>
<reference evidence="9 10" key="1">
    <citation type="journal article" date="2014" name="Genome Biol. Evol.">
        <title>The genome of the myxosporean Thelohanellus kitauei shows adaptations to nutrient acquisition within its fish host.</title>
        <authorList>
            <person name="Yang Y."/>
            <person name="Xiong J."/>
            <person name="Zhou Z."/>
            <person name="Huo F."/>
            <person name="Miao W."/>
            <person name="Ran C."/>
            <person name="Liu Y."/>
            <person name="Zhang J."/>
            <person name="Feng J."/>
            <person name="Wang M."/>
            <person name="Wang M."/>
            <person name="Wang L."/>
            <person name="Yao B."/>
        </authorList>
    </citation>
    <scope>NUCLEOTIDE SEQUENCE [LARGE SCALE GENOMIC DNA]</scope>
    <source>
        <strain evidence="9">Wuqing</strain>
    </source>
</reference>
<comment type="subcellular location">
    <subcellularLocation>
        <location evidence="1">Membrane</location>
        <topology evidence="1">Multi-pass membrane protein</topology>
    </subcellularLocation>
</comment>
<dbReference type="InterPro" id="IPR036259">
    <property type="entry name" value="MFS_trans_sf"/>
</dbReference>
<feature type="transmembrane region" description="Helical" evidence="7">
    <location>
        <begin position="154"/>
        <end position="178"/>
    </location>
</feature>
<sequence>MEIEGDSKQTADQITSSETGGRGESVQVNLPVKDKDDLSRQGFNASTLLISSLMLLGPVLMGITIACIGNDNYIKRHFYQLHYDPNADFDKIEADDFPSSIWSIGFLYPFGGWFGSIIGGYSVDRFGRKAPSILFCLLAMLSAILKVVSKYAHIALLFISRFFDGISAAGLMVSALLLMFETLPPRLEKIFKPLIQISVNFGIVLISIITLTDFVGHNWNFAHALAFGVALILCLVVIMSQESPKYIYNQTRDIQKAVQIFKNLRGKNYSQREVELLTESASKSSQIQKMSVGQFLKERRFTVATISLIVLHMGQQLSGINSIMAFAPSILRSLNFQSPDKAGLAIASLGLLGSIIFAPIVGNQRRKLLWIIGFLLMMFSFGGFLANQELTKKLGGYMLSPYVGMFFLGLFVFIFQLGPGPVVWFISVEMFPPSATGPAQGIASFFNWFANTLVFLLFPILLEKLSYSVLIIFMVFQLIVVVYSAIFVVETFKRDPNDVLDDYQRFKCCC</sequence>
<evidence type="ECO:0000256" key="6">
    <source>
        <dbReference type="SAM" id="MobiDB-lite"/>
    </source>
</evidence>
<dbReference type="Proteomes" id="UP000031668">
    <property type="component" value="Unassembled WGS sequence"/>
</dbReference>
<feature type="transmembrane region" description="Helical" evidence="7">
    <location>
        <begin position="342"/>
        <end position="362"/>
    </location>
</feature>
<gene>
    <name evidence="9" type="ORF">RF11_09310</name>
</gene>
<evidence type="ECO:0000256" key="7">
    <source>
        <dbReference type="SAM" id="Phobius"/>
    </source>
</evidence>
<dbReference type="PANTHER" id="PTHR23503:SF8">
    <property type="entry name" value="FACILITATED GLUCOSE TRANSPORTER PROTEIN 1"/>
    <property type="match status" value="1"/>
</dbReference>
<dbReference type="InterPro" id="IPR003663">
    <property type="entry name" value="Sugar/inositol_transpt"/>
</dbReference>
<evidence type="ECO:0000259" key="8">
    <source>
        <dbReference type="PROSITE" id="PS50850"/>
    </source>
</evidence>
<evidence type="ECO:0000256" key="4">
    <source>
        <dbReference type="ARBA" id="ARBA00022989"/>
    </source>
</evidence>
<dbReference type="PROSITE" id="PS50850">
    <property type="entry name" value="MFS"/>
    <property type="match status" value="1"/>
</dbReference>
<dbReference type="OrthoDB" id="5972344at2759"/>
<keyword evidence="4 7" id="KW-1133">Transmembrane helix</keyword>
<evidence type="ECO:0000256" key="3">
    <source>
        <dbReference type="ARBA" id="ARBA00022692"/>
    </source>
</evidence>
<feature type="transmembrane region" description="Helical" evidence="7">
    <location>
        <begin position="469"/>
        <end position="489"/>
    </location>
</feature>
<dbReference type="OMA" id="GVFVYYM"/>
<dbReference type="Gene3D" id="1.20.1250.20">
    <property type="entry name" value="MFS general substrate transporter like domains"/>
    <property type="match status" value="1"/>
</dbReference>
<evidence type="ECO:0000256" key="5">
    <source>
        <dbReference type="ARBA" id="ARBA00023136"/>
    </source>
</evidence>
<feature type="transmembrane region" description="Helical" evidence="7">
    <location>
        <begin position="399"/>
        <end position="419"/>
    </location>
</feature>
<comment type="caution">
    <text evidence="9">The sequence shown here is derived from an EMBL/GenBank/DDBJ whole genome shotgun (WGS) entry which is preliminary data.</text>
</comment>
<feature type="transmembrane region" description="Helical" evidence="7">
    <location>
        <begin position="130"/>
        <end position="148"/>
    </location>
</feature>
<protein>
    <submittedName>
        <fullName evidence="9">Solute carrier family 2, facilitated glucose transporter member 3</fullName>
    </submittedName>
</protein>
<organism evidence="9 10">
    <name type="scientific">Thelohanellus kitauei</name>
    <name type="common">Myxosporean</name>
    <dbReference type="NCBI Taxonomy" id="669202"/>
    <lineage>
        <taxon>Eukaryota</taxon>
        <taxon>Metazoa</taxon>
        <taxon>Cnidaria</taxon>
        <taxon>Myxozoa</taxon>
        <taxon>Myxosporea</taxon>
        <taxon>Bivalvulida</taxon>
        <taxon>Platysporina</taxon>
        <taxon>Myxobolidae</taxon>
        <taxon>Thelohanellus</taxon>
    </lineage>
</organism>
<evidence type="ECO:0000313" key="10">
    <source>
        <dbReference type="Proteomes" id="UP000031668"/>
    </source>
</evidence>
<feature type="transmembrane region" description="Helical" evidence="7">
    <location>
        <begin position="439"/>
        <end position="462"/>
    </location>
</feature>
<dbReference type="InterPro" id="IPR045263">
    <property type="entry name" value="GLUT"/>
</dbReference>
<feature type="transmembrane region" description="Helical" evidence="7">
    <location>
        <begin position="190"/>
        <end position="209"/>
    </location>
</feature>
<dbReference type="InterPro" id="IPR005828">
    <property type="entry name" value="MFS_sugar_transport-like"/>
</dbReference>
<feature type="transmembrane region" description="Helical" evidence="7">
    <location>
        <begin position="368"/>
        <end position="387"/>
    </location>
</feature>
<keyword evidence="5 7" id="KW-0472">Membrane</keyword>
<keyword evidence="10" id="KW-1185">Reference proteome</keyword>
<accession>A0A0C2IHT0</accession>
<feature type="transmembrane region" description="Helical" evidence="7">
    <location>
        <begin position="221"/>
        <end position="239"/>
    </location>
</feature>
<name>A0A0C2IHT0_THEKT</name>
<evidence type="ECO:0000313" key="9">
    <source>
        <dbReference type="EMBL" id="KII64899.1"/>
    </source>
</evidence>
<dbReference type="GO" id="GO:0016020">
    <property type="term" value="C:membrane"/>
    <property type="evidence" value="ECO:0007669"/>
    <property type="project" value="UniProtKB-SubCell"/>
</dbReference>
<keyword evidence="3 7" id="KW-0812">Transmembrane</keyword>
<dbReference type="AlphaFoldDB" id="A0A0C2IHT0"/>
<dbReference type="PANTHER" id="PTHR23503">
    <property type="entry name" value="SOLUTE CARRIER FAMILY 2"/>
    <property type="match status" value="1"/>
</dbReference>
<feature type="transmembrane region" description="Helical" evidence="7">
    <location>
        <begin position="101"/>
        <end position="123"/>
    </location>
</feature>
<keyword evidence="9" id="KW-0762">Sugar transport</keyword>
<dbReference type="InterPro" id="IPR020846">
    <property type="entry name" value="MFS_dom"/>
</dbReference>
<dbReference type="SUPFAM" id="SSF103473">
    <property type="entry name" value="MFS general substrate transporter"/>
    <property type="match status" value="1"/>
</dbReference>
<feature type="compositionally biased region" description="Polar residues" evidence="6">
    <location>
        <begin position="10"/>
        <end position="19"/>
    </location>
</feature>